<organism evidence="1 2">
    <name type="scientific">Puccinia sorghi</name>
    <dbReference type="NCBI Taxonomy" id="27349"/>
    <lineage>
        <taxon>Eukaryota</taxon>
        <taxon>Fungi</taxon>
        <taxon>Dikarya</taxon>
        <taxon>Basidiomycota</taxon>
        <taxon>Pucciniomycotina</taxon>
        <taxon>Pucciniomycetes</taxon>
        <taxon>Pucciniales</taxon>
        <taxon>Pucciniaceae</taxon>
        <taxon>Puccinia</taxon>
    </lineage>
</organism>
<sequence>MAGGIFQPCYGNIGAAFLNKNSATILLMTAMCCLNPLSELGKVSSCFHLFIGGSDTKQSVCPLLNLLWHMACNTEGVGGEAGLHTMIMHEHNLLVISYTLALGMGKNWRSVCRSKLVAGTLHSSSTDYWRGWARQKRKHWLCQTGKMGINKLEDFLPGPACWNPALCRSARPIFRSVRARLQ</sequence>
<dbReference type="AlphaFoldDB" id="A0A0L6UIK1"/>
<proteinExistence type="predicted"/>
<protein>
    <submittedName>
        <fullName evidence="1">Uncharacterized protein</fullName>
    </submittedName>
</protein>
<keyword evidence="2" id="KW-1185">Reference proteome</keyword>
<accession>A0A0L6UIK1</accession>
<evidence type="ECO:0000313" key="1">
    <source>
        <dbReference type="EMBL" id="KNZ47655.1"/>
    </source>
</evidence>
<evidence type="ECO:0000313" key="2">
    <source>
        <dbReference type="Proteomes" id="UP000037035"/>
    </source>
</evidence>
<gene>
    <name evidence="1" type="ORF">VP01_624g2</name>
</gene>
<dbReference type="VEuPathDB" id="FungiDB:VP01_624g2"/>
<name>A0A0L6UIK1_9BASI</name>
<dbReference type="EMBL" id="LAVV01011552">
    <property type="protein sequence ID" value="KNZ47655.1"/>
    <property type="molecule type" value="Genomic_DNA"/>
</dbReference>
<comment type="caution">
    <text evidence="1">The sequence shown here is derived from an EMBL/GenBank/DDBJ whole genome shotgun (WGS) entry which is preliminary data.</text>
</comment>
<reference evidence="1 2" key="1">
    <citation type="submission" date="2015-08" db="EMBL/GenBank/DDBJ databases">
        <title>Next Generation Sequencing and Analysis of the Genome of Puccinia sorghi L Schw, the Causal Agent of Maize Common Rust.</title>
        <authorList>
            <person name="Rochi L."/>
            <person name="Burguener G."/>
            <person name="Darino M."/>
            <person name="Turjanski A."/>
            <person name="Kreff E."/>
            <person name="Dieguez M.J."/>
            <person name="Sacco F."/>
        </authorList>
    </citation>
    <scope>NUCLEOTIDE SEQUENCE [LARGE SCALE GENOMIC DNA]</scope>
    <source>
        <strain evidence="1 2">RO10H11247</strain>
    </source>
</reference>
<dbReference type="Proteomes" id="UP000037035">
    <property type="component" value="Unassembled WGS sequence"/>
</dbReference>